<organism evidence="1 2">
    <name type="scientific">Mesorhizobium escarrei</name>
    <dbReference type="NCBI Taxonomy" id="666018"/>
    <lineage>
        <taxon>Bacteria</taxon>
        <taxon>Pseudomonadati</taxon>
        <taxon>Pseudomonadota</taxon>
        <taxon>Alphaproteobacteria</taxon>
        <taxon>Hyphomicrobiales</taxon>
        <taxon>Phyllobacteriaceae</taxon>
        <taxon>Mesorhizobium</taxon>
    </lineage>
</organism>
<dbReference type="Proteomes" id="UP001153050">
    <property type="component" value="Unassembled WGS sequence"/>
</dbReference>
<dbReference type="EMBL" id="CAKXZT010000146">
    <property type="protein sequence ID" value="CAH2405882.1"/>
    <property type="molecule type" value="Genomic_DNA"/>
</dbReference>
<sequence length="62" mass="7029">MVHLIHLIVIFLSQPVQCPVGMIESFGRRARSNVTLYAILPPQLEANWPWYAPATRPEMLVG</sequence>
<gene>
    <name evidence="1" type="ORF">MES5069_50059</name>
</gene>
<evidence type="ECO:0000313" key="2">
    <source>
        <dbReference type="Proteomes" id="UP001153050"/>
    </source>
</evidence>
<name>A0ABM9E9L1_9HYPH</name>
<keyword evidence="2" id="KW-1185">Reference proteome</keyword>
<reference evidence="1 2" key="1">
    <citation type="submission" date="2022-03" db="EMBL/GenBank/DDBJ databases">
        <authorList>
            <person name="Brunel B."/>
        </authorList>
    </citation>
    <scope>NUCLEOTIDE SEQUENCE [LARGE SCALE GENOMIC DNA]</scope>
    <source>
        <strain evidence="1">STM5069sample</strain>
    </source>
</reference>
<comment type="caution">
    <text evidence="1">The sequence shown here is derived from an EMBL/GenBank/DDBJ whole genome shotgun (WGS) entry which is preliminary data.</text>
</comment>
<protein>
    <recommendedName>
        <fullName evidence="3">Transposase</fullName>
    </recommendedName>
</protein>
<accession>A0ABM9E9L1</accession>
<proteinExistence type="predicted"/>
<evidence type="ECO:0000313" key="1">
    <source>
        <dbReference type="EMBL" id="CAH2405882.1"/>
    </source>
</evidence>
<evidence type="ECO:0008006" key="3">
    <source>
        <dbReference type="Google" id="ProtNLM"/>
    </source>
</evidence>